<feature type="region of interest" description="Disordered" evidence="10">
    <location>
        <begin position="64"/>
        <end position="104"/>
    </location>
</feature>
<reference evidence="12" key="1">
    <citation type="submission" date="2022-12" db="EMBL/GenBank/DDBJ databases">
        <title>Draft genome assemblies for two species of Escallonia (Escalloniales).</title>
        <authorList>
            <person name="Chanderbali A."/>
            <person name="Dervinis C."/>
            <person name="Anghel I."/>
            <person name="Soltis D."/>
            <person name="Soltis P."/>
            <person name="Zapata F."/>
        </authorList>
    </citation>
    <scope>NUCLEOTIDE SEQUENCE</scope>
    <source>
        <strain evidence="12">UCBG64.0493</strain>
        <tissue evidence="12">Leaf</tissue>
    </source>
</reference>
<evidence type="ECO:0000259" key="11">
    <source>
        <dbReference type="PROSITE" id="PS50157"/>
    </source>
</evidence>
<evidence type="ECO:0000256" key="10">
    <source>
        <dbReference type="SAM" id="MobiDB-lite"/>
    </source>
</evidence>
<dbReference type="InterPro" id="IPR036236">
    <property type="entry name" value="Znf_C2H2_sf"/>
</dbReference>
<dbReference type="PROSITE" id="PS00028">
    <property type="entry name" value="ZINC_FINGER_C2H2_1"/>
    <property type="match status" value="1"/>
</dbReference>
<keyword evidence="5" id="KW-0862">Zinc</keyword>
<dbReference type="PROSITE" id="PS50157">
    <property type="entry name" value="ZINC_FINGER_C2H2_2"/>
    <property type="match status" value="1"/>
</dbReference>
<evidence type="ECO:0000256" key="4">
    <source>
        <dbReference type="ARBA" id="ARBA00022771"/>
    </source>
</evidence>
<accession>A0AA89BLK5</accession>
<keyword evidence="3" id="KW-0677">Repeat</keyword>
<feature type="compositionally biased region" description="Gly residues" evidence="10">
    <location>
        <begin position="88"/>
        <end position="99"/>
    </location>
</feature>
<dbReference type="EMBL" id="JAVXUP010000039">
    <property type="protein sequence ID" value="KAK3041207.1"/>
    <property type="molecule type" value="Genomic_DNA"/>
</dbReference>
<dbReference type="SUPFAM" id="SSF57667">
    <property type="entry name" value="beta-beta-alpha zinc fingers"/>
    <property type="match status" value="1"/>
</dbReference>
<evidence type="ECO:0000256" key="7">
    <source>
        <dbReference type="ARBA" id="ARBA00023163"/>
    </source>
</evidence>
<dbReference type="GO" id="GO:0008270">
    <property type="term" value="F:zinc ion binding"/>
    <property type="evidence" value="ECO:0007669"/>
    <property type="project" value="UniProtKB-KW"/>
</dbReference>
<evidence type="ECO:0000313" key="13">
    <source>
        <dbReference type="Proteomes" id="UP001188597"/>
    </source>
</evidence>
<evidence type="ECO:0000256" key="9">
    <source>
        <dbReference type="PROSITE-ProRule" id="PRU00042"/>
    </source>
</evidence>
<evidence type="ECO:0000256" key="3">
    <source>
        <dbReference type="ARBA" id="ARBA00022737"/>
    </source>
</evidence>
<dbReference type="AlphaFoldDB" id="A0AA89BLK5"/>
<sequence>MEVLDQQRELEGMDAVRKAVEIAHRDKEALLVNNIDSCEAVAVLALVAGSSCHVASEWSKRQRKAYKRQRPSPPFGVAMTSSSSYDGDSGGDSGSGAEGVGAYFSLPSPTTSDENYAGMDQDKDMANCLILLPQSGCQEKIIVKSYECRTCNQSFPSFQALGGHRESHKKPKGMEEERNCNVQNHSPMLAPCSKKVVYDATKIAEEKVQGK</sequence>
<keyword evidence="8" id="KW-0539">Nucleus</keyword>
<dbReference type="Pfam" id="PF13912">
    <property type="entry name" value="zf-C2H2_6"/>
    <property type="match status" value="1"/>
</dbReference>
<protein>
    <recommendedName>
        <fullName evidence="11">C2H2-type domain-containing protein</fullName>
    </recommendedName>
</protein>
<dbReference type="InterPro" id="IPR013087">
    <property type="entry name" value="Znf_C2H2_type"/>
</dbReference>
<proteinExistence type="predicted"/>
<keyword evidence="7" id="KW-0804">Transcription</keyword>
<dbReference type="PANTHER" id="PTHR26374:SF425">
    <property type="entry name" value="C2H2-TYPE ZINC FINGER PROTEIN"/>
    <property type="match status" value="1"/>
</dbReference>
<keyword evidence="4 9" id="KW-0863">Zinc-finger</keyword>
<keyword evidence="6" id="KW-0805">Transcription regulation</keyword>
<organism evidence="12 13">
    <name type="scientific">Escallonia herrerae</name>
    <dbReference type="NCBI Taxonomy" id="1293975"/>
    <lineage>
        <taxon>Eukaryota</taxon>
        <taxon>Viridiplantae</taxon>
        <taxon>Streptophyta</taxon>
        <taxon>Embryophyta</taxon>
        <taxon>Tracheophyta</taxon>
        <taxon>Spermatophyta</taxon>
        <taxon>Magnoliopsida</taxon>
        <taxon>eudicotyledons</taxon>
        <taxon>Gunneridae</taxon>
        <taxon>Pentapetalae</taxon>
        <taxon>asterids</taxon>
        <taxon>campanulids</taxon>
        <taxon>Escalloniales</taxon>
        <taxon>Escalloniaceae</taxon>
        <taxon>Escallonia</taxon>
    </lineage>
</organism>
<evidence type="ECO:0000256" key="8">
    <source>
        <dbReference type="ARBA" id="ARBA00023242"/>
    </source>
</evidence>
<dbReference type="Proteomes" id="UP001188597">
    <property type="component" value="Unassembled WGS sequence"/>
</dbReference>
<comment type="caution">
    <text evidence="12">The sequence shown here is derived from an EMBL/GenBank/DDBJ whole genome shotgun (WGS) entry which is preliminary data.</text>
</comment>
<dbReference type="PANTHER" id="PTHR26374">
    <property type="entry name" value="ZINC FINGER PROTEIN ZAT5"/>
    <property type="match status" value="1"/>
</dbReference>
<keyword evidence="2" id="KW-0479">Metal-binding</keyword>
<keyword evidence="13" id="KW-1185">Reference proteome</keyword>
<gene>
    <name evidence="12" type="ORF">RJ639_028467</name>
</gene>
<name>A0AA89BLK5_9ASTE</name>
<evidence type="ECO:0000313" key="12">
    <source>
        <dbReference type="EMBL" id="KAK3041207.1"/>
    </source>
</evidence>
<dbReference type="GO" id="GO:0005634">
    <property type="term" value="C:nucleus"/>
    <property type="evidence" value="ECO:0007669"/>
    <property type="project" value="UniProtKB-SubCell"/>
</dbReference>
<evidence type="ECO:0000256" key="6">
    <source>
        <dbReference type="ARBA" id="ARBA00023015"/>
    </source>
</evidence>
<evidence type="ECO:0000256" key="2">
    <source>
        <dbReference type="ARBA" id="ARBA00022723"/>
    </source>
</evidence>
<comment type="subcellular location">
    <subcellularLocation>
        <location evidence="1">Nucleus</location>
    </subcellularLocation>
</comment>
<feature type="domain" description="C2H2-type" evidence="11">
    <location>
        <begin position="146"/>
        <end position="173"/>
    </location>
</feature>
<evidence type="ECO:0000256" key="5">
    <source>
        <dbReference type="ARBA" id="ARBA00022833"/>
    </source>
</evidence>
<evidence type="ECO:0000256" key="1">
    <source>
        <dbReference type="ARBA" id="ARBA00004123"/>
    </source>
</evidence>